<sequence length="120" mass="13429">MPVMSAPVELYPEWPRRECRRNQVHERVRLAALKLKDFIDTSTELGSINKVADKCKMPRSTVGDFLAGRCWPSALTIAQLEVGLNIDLGAGDTGLQYEFTLDDPPTMDELCDTIFGDLDK</sequence>
<reference evidence="1 2" key="1">
    <citation type="submission" date="2020-07" db="EMBL/GenBank/DDBJ databases">
        <title>non toxigenic Corynebacterium sp. nov from a clinical source.</title>
        <authorList>
            <person name="Bernier A.-M."/>
            <person name="Bernard K."/>
        </authorList>
    </citation>
    <scope>NUCLEOTIDE SEQUENCE [LARGE SCALE GENOMIC DNA]</scope>
    <source>
        <strain evidence="2">NML 93-0612</strain>
    </source>
</reference>
<evidence type="ECO:0000313" key="1">
    <source>
        <dbReference type="EMBL" id="QMV85833.1"/>
    </source>
</evidence>
<dbReference type="CDD" id="cd00093">
    <property type="entry name" value="HTH_XRE"/>
    <property type="match status" value="1"/>
</dbReference>
<name>A0A7G5FGU2_9CORY</name>
<organism evidence="1 2">
    <name type="scientific">Corynebacterium hindlerae</name>
    <dbReference type="NCBI Taxonomy" id="699041"/>
    <lineage>
        <taxon>Bacteria</taxon>
        <taxon>Bacillati</taxon>
        <taxon>Actinomycetota</taxon>
        <taxon>Actinomycetes</taxon>
        <taxon>Mycobacteriales</taxon>
        <taxon>Corynebacteriaceae</taxon>
        <taxon>Corynebacterium</taxon>
    </lineage>
</organism>
<keyword evidence="2" id="KW-1185">Reference proteome</keyword>
<dbReference type="EMBL" id="CP059833">
    <property type="protein sequence ID" value="QMV85833.1"/>
    <property type="molecule type" value="Genomic_DNA"/>
</dbReference>
<dbReference type="Proteomes" id="UP000515570">
    <property type="component" value="Chromosome"/>
</dbReference>
<dbReference type="AlphaFoldDB" id="A0A7G5FGU2"/>
<evidence type="ECO:0000313" key="2">
    <source>
        <dbReference type="Proteomes" id="UP000515570"/>
    </source>
</evidence>
<protein>
    <submittedName>
        <fullName evidence="1">Helix-turn-helix transcriptional regulator</fullName>
    </submittedName>
</protein>
<dbReference type="InterPro" id="IPR001387">
    <property type="entry name" value="Cro/C1-type_HTH"/>
</dbReference>
<accession>A0A7G5FGU2</accession>
<gene>
    <name evidence="1" type="ORF">HW450_03615</name>
</gene>
<proteinExistence type="predicted"/>